<evidence type="ECO:0000256" key="14">
    <source>
        <dbReference type="PIRSR" id="PIRSR602401-1"/>
    </source>
</evidence>
<dbReference type="GeneID" id="110192769"/>
<evidence type="ECO:0000256" key="16">
    <source>
        <dbReference type="SAM" id="Phobius"/>
    </source>
</evidence>
<accession>A0A6P5ILS4</accession>
<dbReference type="GO" id="GO:0006082">
    <property type="term" value="P:organic acid metabolic process"/>
    <property type="evidence" value="ECO:0007669"/>
    <property type="project" value="TreeGrafter"/>
</dbReference>
<dbReference type="AlphaFoldDB" id="A0A6P5ILS4"/>
<dbReference type="SUPFAM" id="SSF48264">
    <property type="entry name" value="Cytochrome P450"/>
    <property type="match status" value="1"/>
</dbReference>
<evidence type="ECO:0000256" key="1">
    <source>
        <dbReference type="ARBA" id="ARBA00001971"/>
    </source>
</evidence>
<evidence type="ECO:0000256" key="8">
    <source>
        <dbReference type="ARBA" id="ARBA00022824"/>
    </source>
</evidence>
<dbReference type="PRINTS" id="PR00385">
    <property type="entry name" value="P450"/>
</dbReference>
<evidence type="ECO:0000256" key="11">
    <source>
        <dbReference type="ARBA" id="ARBA00023004"/>
    </source>
</evidence>
<dbReference type="FunFam" id="1.10.630.10:FF:000238">
    <property type="entry name" value="Cytochrome P450 2A6"/>
    <property type="match status" value="2"/>
</dbReference>
<keyword evidence="10 15" id="KW-0560">Oxidoreductase</keyword>
<evidence type="ECO:0000256" key="5">
    <source>
        <dbReference type="ARBA" id="ARBA00012109"/>
    </source>
</evidence>
<keyword evidence="7 14" id="KW-0479">Metal-binding</keyword>
<dbReference type="InterPro" id="IPR036396">
    <property type="entry name" value="Cyt_P450_sf"/>
</dbReference>
<dbReference type="InterPro" id="IPR017972">
    <property type="entry name" value="Cyt_P450_CS"/>
</dbReference>
<keyword evidence="16" id="KW-1133">Transmembrane helix</keyword>
<dbReference type="PRINTS" id="PR00463">
    <property type="entry name" value="EP450I"/>
</dbReference>
<keyword evidence="12 15" id="KW-0503">Monooxygenase</keyword>
<evidence type="ECO:0000256" key="9">
    <source>
        <dbReference type="ARBA" id="ARBA00022848"/>
    </source>
</evidence>
<dbReference type="Gene3D" id="1.10.630.10">
    <property type="entry name" value="Cytochrome P450"/>
    <property type="match status" value="2"/>
</dbReference>
<keyword evidence="8" id="KW-0256">Endoplasmic reticulum</keyword>
<comment type="subcellular location">
    <subcellularLocation>
        <location evidence="3">Endoplasmic reticulum membrane</location>
        <topology evidence="3">Peripheral membrane protein</topology>
    </subcellularLocation>
    <subcellularLocation>
        <location evidence="2">Microsome membrane</location>
        <topology evidence="2">Peripheral membrane protein</topology>
    </subcellularLocation>
</comment>
<evidence type="ECO:0000256" key="2">
    <source>
        <dbReference type="ARBA" id="ARBA00004174"/>
    </source>
</evidence>
<proteinExistence type="inferred from homology"/>
<evidence type="ECO:0000256" key="4">
    <source>
        <dbReference type="ARBA" id="ARBA00010617"/>
    </source>
</evidence>
<dbReference type="PROSITE" id="PS00086">
    <property type="entry name" value="CYTOCHROME_P450"/>
    <property type="match status" value="1"/>
</dbReference>
<dbReference type="Pfam" id="PF00067">
    <property type="entry name" value="p450"/>
    <property type="match status" value="2"/>
</dbReference>
<dbReference type="GO" id="GO:0005789">
    <property type="term" value="C:endoplasmic reticulum membrane"/>
    <property type="evidence" value="ECO:0007669"/>
    <property type="project" value="UniProtKB-SubCell"/>
</dbReference>
<dbReference type="GO" id="GO:0005506">
    <property type="term" value="F:iron ion binding"/>
    <property type="evidence" value="ECO:0007669"/>
    <property type="project" value="InterPro"/>
</dbReference>
<evidence type="ECO:0000256" key="15">
    <source>
        <dbReference type="RuleBase" id="RU000461"/>
    </source>
</evidence>
<dbReference type="PANTHER" id="PTHR24300:SF400">
    <property type="entry name" value="CYTOCHROME P450 2C9"/>
    <property type="match status" value="1"/>
</dbReference>
<evidence type="ECO:0000313" key="18">
    <source>
        <dbReference type="RefSeq" id="XP_020819811.1"/>
    </source>
</evidence>
<evidence type="ECO:0000256" key="10">
    <source>
        <dbReference type="ARBA" id="ARBA00023002"/>
    </source>
</evidence>
<feature type="binding site" description="axial binding residue" evidence="14">
    <location>
        <position position="380"/>
    </location>
    <ligand>
        <name>heme</name>
        <dbReference type="ChEBI" id="CHEBI:30413"/>
    </ligand>
    <ligandPart>
        <name>Fe</name>
        <dbReference type="ChEBI" id="CHEBI:18248"/>
    </ligandPart>
</feature>
<protein>
    <recommendedName>
        <fullName evidence="5">unspecific monooxygenase</fullName>
        <ecNumber evidence="5">1.14.14.1</ecNumber>
    </recommendedName>
</protein>
<reference evidence="18" key="1">
    <citation type="submission" date="2025-08" db="UniProtKB">
        <authorList>
            <consortium name="RefSeq"/>
        </authorList>
    </citation>
    <scope>IDENTIFICATION</scope>
    <source>
        <tissue evidence="18">Spleen</tissue>
    </source>
</reference>
<dbReference type="GO" id="GO:0020037">
    <property type="term" value="F:heme binding"/>
    <property type="evidence" value="ECO:0007669"/>
    <property type="project" value="InterPro"/>
</dbReference>
<comment type="similarity">
    <text evidence="4 15">Belongs to the cytochrome P450 family.</text>
</comment>
<dbReference type="InterPro" id="IPR050182">
    <property type="entry name" value="Cytochrome_P450_fam2"/>
</dbReference>
<dbReference type="InterPro" id="IPR001128">
    <property type="entry name" value="Cyt_P450"/>
</dbReference>
<evidence type="ECO:0000256" key="7">
    <source>
        <dbReference type="ARBA" id="ARBA00022723"/>
    </source>
</evidence>
<keyword evidence="17" id="KW-1185">Reference proteome</keyword>
<dbReference type="EC" id="1.14.14.1" evidence="5"/>
<keyword evidence="6 14" id="KW-0349">Heme</keyword>
<evidence type="ECO:0000313" key="17">
    <source>
        <dbReference type="Proteomes" id="UP000515140"/>
    </source>
</evidence>
<evidence type="ECO:0000256" key="6">
    <source>
        <dbReference type="ARBA" id="ARBA00022617"/>
    </source>
</evidence>
<keyword evidence="13 16" id="KW-0472">Membrane</keyword>
<keyword evidence="16" id="KW-0812">Transmembrane</keyword>
<keyword evidence="11 14" id="KW-0408">Iron</keyword>
<dbReference type="PANTHER" id="PTHR24300">
    <property type="entry name" value="CYTOCHROME P450 508A4-RELATED"/>
    <property type="match status" value="1"/>
</dbReference>
<evidence type="ECO:0000256" key="3">
    <source>
        <dbReference type="ARBA" id="ARBA00004406"/>
    </source>
</evidence>
<evidence type="ECO:0000256" key="13">
    <source>
        <dbReference type="ARBA" id="ARBA00023136"/>
    </source>
</evidence>
<dbReference type="GO" id="GO:0006805">
    <property type="term" value="P:xenobiotic metabolic process"/>
    <property type="evidence" value="ECO:0007669"/>
    <property type="project" value="TreeGrafter"/>
</dbReference>
<dbReference type="GO" id="GO:0016712">
    <property type="term" value="F:oxidoreductase activity, acting on paired donors, with incorporation or reduction of molecular oxygen, reduced flavin or flavoprotein as one donor, and incorporation of one atom of oxygen"/>
    <property type="evidence" value="ECO:0007669"/>
    <property type="project" value="UniProtKB-EC"/>
</dbReference>
<dbReference type="Proteomes" id="UP000515140">
    <property type="component" value="Unplaced"/>
</dbReference>
<evidence type="ECO:0000256" key="12">
    <source>
        <dbReference type="ARBA" id="ARBA00023033"/>
    </source>
</evidence>
<keyword evidence="9" id="KW-0492">Microsome</keyword>
<dbReference type="RefSeq" id="XP_020819811.1">
    <property type="nucleotide sequence ID" value="XM_020964152.1"/>
</dbReference>
<name>A0A6P5ILS4_PHACI</name>
<gene>
    <name evidence="18" type="primary">LOC110192769</name>
</gene>
<dbReference type="InterPro" id="IPR002401">
    <property type="entry name" value="Cyt_P450_E_grp-I"/>
</dbReference>
<organism evidence="17 18">
    <name type="scientific">Phascolarctos cinereus</name>
    <name type="common">Koala</name>
    <dbReference type="NCBI Taxonomy" id="38626"/>
    <lineage>
        <taxon>Eukaryota</taxon>
        <taxon>Metazoa</taxon>
        <taxon>Chordata</taxon>
        <taxon>Craniata</taxon>
        <taxon>Vertebrata</taxon>
        <taxon>Euteleostomi</taxon>
        <taxon>Mammalia</taxon>
        <taxon>Metatheria</taxon>
        <taxon>Diprotodontia</taxon>
        <taxon>Phascolarctidae</taxon>
        <taxon>Phascolarctos</taxon>
    </lineage>
</organism>
<comment type="cofactor">
    <cofactor evidence="1 14">
        <name>heme</name>
        <dbReference type="ChEBI" id="CHEBI:30413"/>
    </cofactor>
</comment>
<feature type="transmembrane region" description="Helical" evidence="16">
    <location>
        <begin position="6"/>
        <end position="24"/>
    </location>
</feature>
<sequence length="435" mass="49337">MDPSVAIALGLLLCMSCLLLILPWRKGFGRGKLPPGPVPLPIVGNILQVDLKNIPQSLRKLEKQYGPVFTLQLGVERVVVLYGYKAVKEALIDHGDKFADRGPIPLLKLVTNAVGIIASNGETWKQMRRFSLMTLRNFGMGKRSIEERVQEVAKNLMEELKKTKGLPCDPTFILGCAPCNVICSIIFQKCFEYKDQKFLYLMKLLNENIKILSSPWMREKQQPQSEFTIEHLVRTVSDLFSAGTETTSTTLRYGLLLLLKHPEIEGKLHEEIDRVIGRDRSPCMEDRNKMPYTNAVIHEIQRYIDLIPNNVPHAVSEDVQFRQYLIPKGTTVIPALSSVLYDDEEFPHPDQFDPGHFLDESGNFKKSNYFMPFSAGKRMCVGESLARMELFLFFTSILQNFTLKSPIDPEDIDTTPIASVTGHLPRSYELCFLPS</sequence>